<dbReference type="InterPro" id="IPR013815">
    <property type="entry name" value="ATP_grasp_subdomain_1"/>
</dbReference>
<evidence type="ECO:0000313" key="7">
    <source>
        <dbReference type="EMBL" id="SKB36651.1"/>
    </source>
</evidence>
<keyword evidence="2 4" id="KW-0547">Nucleotide-binding</keyword>
<evidence type="ECO:0000256" key="1">
    <source>
        <dbReference type="ARBA" id="ARBA00022598"/>
    </source>
</evidence>
<dbReference type="Gene3D" id="3.30.470.20">
    <property type="entry name" value="ATP-grasp fold, B domain"/>
    <property type="match status" value="1"/>
</dbReference>
<dbReference type="PROSITE" id="PS50975">
    <property type="entry name" value="ATP_GRASP"/>
    <property type="match status" value="1"/>
</dbReference>
<feature type="domain" description="ATP-grasp" evidence="5">
    <location>
        <begin position="102"/>
        <end position="296"/>
    </location>
</feature>
<keyword evidence="3 4" id="KW-0067">ATP-binding</keyword>
<dbReference type="Pfam" id="PF00583">
    <property type="entry name" value="Acetyltransf_1"/>
    <property type="match status" value="1"/>
</dbReference>
<dbReference type="GO" id="GO:0005524">
    <property type="term" value="F:ATP binding"/>
    <property type="evidence" value="ECO:0007669"/>
    <property type="project" value="UniProtKB-UniRule"/>
</dbReference>
<keyword evidence="1" id="KW-0436">Ligase</keyword>
<evidence type="ECO:0000259" key="5">
    <source>
        <dbReference type="PROSITE" id="PS50975"/>
    </source>
</evidence>
<dbReference type="Gene3D" id="3.40.630.30">
    <property type="match status" value="1"/>
</dbReference>
<evidence type="ECO:0000313" key="8">
    <source>
        <dbReference type="Proteomes" id="UP000190852"/>
    </source>
</evidence>
<dbReference type="InterPro" id="IPR016181">
    <property type="entry name" value="Acyl_CoA_acyltransferase"/>
</dbReference>
<protein>
    <submittedName>
        <fullName evidence="7">Biotin carboxylase</fullName>
    </submittedName>
</protein>
<dbReference type="RefSeq" id="WP_079682480.1">
    <property type="nucleotide sequence ID" value="NZ_FUYQ01000004.1"/>
</dbReference>
<dbReference type="InterPro" id="IPR000182">
    <property type="entry name" value="GNAT_dom"/>
</dbReference>
<dbReference type="PANTHER" id="PTHR43585:SF2">
    <property type="entry name" value="ATP-GRASP ENZYME FSQD"/>
    <property type="match status" value="1"/>
</dbReference>
<reference evidence="8" key="1">
    <citation type="submission" date="2017-02" db="EMBL/GenBank/DDBJ databases">
        <authorList>
            <person name="Varghese N."/>
            <person name="Submissions S."/>
        </authorList>
    </citation>
    <scope>NUCLEOTIDE SEQUENCE [LARGE SCALE GENOMIC DNA]</scope>
    <source>
        <strain evidence="8">DSM 24967</strain>
    </source>
</reference>
<dbReference type="GO" id="GO:0016874">
    <property type="term" value="F:ligase activity"/>
    <property type="evidence" value="ECO:0007669"/>
    <property type="project" value="UniProtKB-KW"/>
</dbReference>
<organism evidence="7 8">
    <name type="scientific">Parabacteroides chartae</name>
    <dbReference type="NCBI Taxonomy" id="1037355"/>
    <lineage>
        <taxon>Bacteria</taxon>
        <taxon>Pseudomonadati</taxon>
        <taxon>Bacteroidota</taxon>
        <taxon>Bacteroidia</taxon>
        <taxon>Bacteroidales</taxon>
        <taxon>Tannerellaceae</taxon>
        <taxon>Parabacteroides</taxon>
    </lineage>
</organism>
<evidence type="ECO:0000256" key="4">
    <source>
        <dbReference type="PROSITE-ProRule" id="PRU00409"/>
    </source>
</evidence>
<name>A0A1T5ANN4_9BACT</name>
<evidence type="ECO:0000256" key="2">
    <source>
        <dbReference type="ARBA" id="ARBA00022741"/>
    </source>
</evidence>
<accession>A0A1T5ANN4</accession>
<dbReference type="GO" id="GO:0046872">
    <property type="term" value="F:metal ion binding"/>
    <property type="evidence" value="ECO:0007669"/>
    <property type="project" value="InterPro"/>
</dbReference>
<dbReference type="PROSITE" id="PS51186">
    <property type="entry name" value="GNAT"/>
    <property type="match status" value="1"/>
</dbReference>
<dbReference type="InterPro" id="IPR011761">
    <property type="entry name" value="ATP-grasp"/>
</dbReference>
<feature type="domain" description="N-acetyltransferase" evidence="6">
    <location>
        <begin position="375"/>
        <end position="523"/>
    </location>
</feature>
<dbReference type="Pfam" id="PF13535">
    <property type="entry name" value="ATP-grasp_4"/>
    <property type="match status" value="1"/>
</dbReference>
<evidence type="ECO:0000259" key="6">
    <source>
        <dbReference type="PROSITE" id="PS51186"/>
    </source>
</evidence>
<dbReference type="Gene3D" id="3.30.1490.20">
    <property type="entry name" value="ATP-grasp fold, A domain"/>
    <property type="match status" value="1"/>
</dbReference>
<dbReference type="AlphaFoldDB" id="A0A1T5ANN4"/>
<dbReference type="EMBL" id="FUYQ01000004">
    <property type="protein sequence ID" value="SKB36651.1"/>
    <property type="molecule type" value="Genomic_DNA"/>
</dbReference>
<sequence length="523" mass="58428">MKKKLAVLGCGIAAVPILKKAREMEVETYCFALEELPCAKGLSNFFLPISYTNIDAICSTCKNLNIDGVIASSENTTEAAAEVAYNLGLPGNRFEGGFCGKDKYLMRQCLKESKSVRQPTFYHYEEGRKISYPVIVKAPDSCSKQGISFVKNEKELKIAIEYALNATSQHQVLIEEYIGNGVEYSVECLSSHNKHYIIQITKKDTAGPPHFLEIGHHQPGALNEMHYQLIHEKVPEILTAVGICNSMAHVEIKITEDNQLYFIELGARAGGDRIADTLLALSVDYDYYKGAIQIALNEFETPVVNNVAYSGIYYLSKQTESIMNLFSVAKNANWCIEINTPKGDLTYASTNINRDELGGYIIYRSDHKIVAGVDAPWKAVRFNDNPNAVGLMRDFYMHTGRQIAEEELLLGLQKFVDKGNVFAIFDEGKIIALLNVYCNNFETKIAYINNVEVLRSYRGKGLSKIIMNSALTYCTKQGFKTVTLHVAPSNIVAEKLYLSLGFEKTGVQKKQGEDLLNEYLLKL</sequence>
<dbReference type="InterPro" id="IPR052032">
    <property type="entry name" value="ATP-dep_AA_Ligase"/>
</dbReference>
<dbReference type="GO" id="GO:0016747">
    <property type="term" value="F:acyltransferase activity, transferring groups other than amino-acyl groups"/>
    <property type="evidence" value="ECO:0007669"/>
    <property type="project" value="InterPro"/>
</dbReference>
<gene>
    <name evidence="7" type="ORF">SAMN05660349_00780</name>
</gene>
<dbReference type="SUPFAM" id="SSF55729">
    <property type="entry name" value="Acyl-CoA N-acyltransferases (Nat)"/>
    <property type="match status" value="1"/>
</dbReference>
<dbReference type="Proteomes" id="UP000190852">
    <property type="component" value="Unassembled WGS sequence"/>
</dbReference>
<evidence type="ECO:0000256" key="3">
    <source>
        <dbReference type="ARBA" id="ARBA00022840"/>
    </source>
</evidence>
<dbReference type="PANTHER" id="PTHR43585">
    <property type="entry name" value="FUMIPYRROLE BIOSYNTHESIS PROTEIN C"/>
    <property type="match status" value="1"/>
</dbReference>
<dbReference type="CDD" id="cd04301">
    <property type="entry name" value="NAT_SF"/>
    <property type="match status" value="1"/>
</dbReference>
<dbReference type="SUPFAM" id="SSF56059">
    <property type="entry name" value="Glutathione synthetase ATP-binding domain-like"/>
    <property type="match status" value="1"/>
</dbReference>
<dbReference type="Gene3D" id="3.40.50.20">
    <property type="match status" value="1"/>
</dbReference>
<proteinExistence type="predicted"/>
<keyword evidence="8" id="KW-1185">Reference proteome</keyword>